<evidence type="ECO:0000256" key="2">
    <source>
        <dbReference type="ARBA" id="ARBA00022484"/>
    </source>
</evidence>
<dbReference type="InterPro" id="IPR005093">
    <property type="entry name" value="RNArep_beta"/>
</dbReference>
<proteinExistence type="predicted"/>
<dbReference type="EC" id="2.7.7.48" evidence="1"/>
<dbReference type="GO" id="GO:0000166">
    <property type="term" value="F:nucleotide binding"/>
    <property type="evidence" value="ECO:0007669"/>
    <property type="project" value="UniProtKB-KW"/>
</dbReference>
<comment type="cofactor">
    <cofactor evidence="9">
        <name>Mg(2+)</name>
        <dbReference type="ChEBI" id="CHEBI:18420"/>
    </cofactor>
    <text evidence="9">Binds 2 Mg(2+) per subunit.</text>
</comment>
<keyword evidence="9" id="KW-0479">Metal-binding</keyword>
<keyword evidence="3" id="KW-0808">Transferase</keyword>
<comment type="catalytic activity">
    <reaction evidence="8">
        <text>RNA(n) + a ribonucleoside 5'-triphosphate = RNA(n+1) + diphosphate</text>
        <dbReference type="Rhea" id="RHEA:21248"/>
        <dbReference type="Rhea" id="RHEA-COMP:14527"/>
        <dbReference type="Rhea" id="RHEA-COMP:17342"/>
        <dbReference type="ChEBI" id="CHEBI:33019"/>
        <dbReference type="ChEBI" id="CHEBI:61557"/>
        <dbReference type="ChEBI" id="CHEBI:140395"/>
        <dbReference type="EC" id="2.7.7.48"/>
    </reaction>
</comment>
<dbReference type="Pfam" id="PF03431">
    <property type="entry name" value="RNA_replicase_B"/>
    <property type="match status" value="1"/>
</dbReference>
<keyword evidence="12" id="KW-1185">Reference proteome</keyword>
<dbReference type="GO" id="GO:0003968">
    <property type="term" value="F:RNA-directed RNA polymerase activity"/>
    <property type="evidence" value="ECO:0007669"/>
    <property type="project" value="UniProtKB-KW"/>
</dbReference>
<evidence type="ECO:0000256" key="1">
    <source>
        <dbReference type="ARBA" id="ARBA00012494"/>
    </source>
</evidence>
<dbReference type="InterPro" id="IPR007096">
    <property type="entry name" value="RNA-dir_Rpol_cat_phage"/>
</dbReference>
<feature type="domain" description="RdRp catalytic" evidence="10">
    <location>
        <begin position="254"/>
        <end position="378"/>
    </location>
</feature>
<evidence type="ECO:0000259" key="10">
    <source>
        <dbReference type="PROSITE" id="PS50522"/>
    </source>
</evidence>
<dbReference type="PROSITE" id="PS50522">
    <property type="entry name" value="RDRP_PHAGE"/>
    <property type="match status" value="1"/>
</dbReference>
<accession>A0A8K1XFA5</accession>
<reference evidence="11" key="1">
    <citation type="submission" date="2021-05" db="EMBL/GenBank/DDBJ databases">
        <authorList>
            <person name="Feng G."/>
        </authorList>
    </citation>
    <scope>NUCLEOTIDE SEQUENCE</scope>
    <source>
        <strain evidence="11">QWXCSY125</strain>
    </source>
</reference>
<evidence type="ECO:0000256" key="5">
    <source>
        <dbReference type="ARBA" id="ARBA00022741"/>
    </source>
</evidence>
<keyword evidence="9" id="KW-0460">Magnesium</keyword>
<evidence type="ECO:0000256" key="9">
    <source>
        <dbReference type="PIRSR" id="PIRSR605093-1"/>
    </source>
</evidence>
<organism evidence="11 12">
    <name type="scientific">Sanya levivirus 4</name>
    <dbReference type="NCBI Taxonomy" id="2905512"/>
    <lineage>
        <taxon>Viruses</taxon>
        <taxon>Riboviria</taxon>
        <taxon>Orthornavirae</taxon>
        <taxon>Lenarviricota</taxon>
        <taxon>Leviviricetes</taxon>
        <taxon>Norzivirales</taxon>
        <taxon>Duinviridae</taxon>
        <taxon>Cartwavirus</taxon>
        <taxon>Cartwavirus ischnurivivens</taxon>
    </lineage>
</organism>
<evidence type="ECO:0000256" key="4">
    <source>
        <dbReference type="ARBA" id="ARBA00022695"/>
    </source>
</evidence>
<dbReference type="GO" id="GO:0039694">
    <property type="term" value="P:viral RNA genome replication"/>
    <property type="evidence" value="ECO:0007669"/>
    <property type="project" value="InterPro"/>
</dbReference>
<feature type="binding site" evidence="9">
    <location>
        <position position="347"/>
    </location>
    <ligand>
        <name>Mg(2+)</name>
        <dbReference type="ChEBI" id="CHEBI:18420"/>
        <label>2</label>
    </ligand>
</feature>
<evidence type="ECO:0000256" key="6">
    <source>
        <dbReference type="ARBA" id="ARBA00022953"/>
    </source>
</evidence>
<keyword evidence="5" id="KW-0547">Nucleotide-binding</keyword>
<sequence length="565" mass="65894">MKSEKTHALLNERISQIEHSYEPLGVKYSEMAGSDVIDSLISHRLFSKFSDIQADPNRSQRSIESMLSYDSDGLTAFEPATMVLPQEVRHTIYNARKHLHEVLSTFRILYDSVGFPSGESYDSSKGDTSLVAKLRDVKHWKVTPDAFNFFARICYETRWLKQCAKSHMSGFTKDQNRSLWLEFGDAFCVFREKLRSVVTFWYGSRLATVPKNNDVDRVIEVECMCNMICQRTIGNSLRVHYRKVYGVDLQEAQFLHQQLIADHENATIDFSNASNSNWTALIRWFFPKALFRRLWETRAHVVSYCGEYYPLNMLAPMGNGYTFEVMTFFLTGVARYLDSHAHVFGDDVIIHRDVAEHYISTMTHLGWVVNEKKTFVAGKFRESCGAFHHEDVGYIRSFDFHWCEDDADAMVLLNKIFVLNEAYPEVPIVQKLMNIRKDILSSVPAHALRTSQITGDVRVPWYAIELNKGFFCTPSYLKRRRRTCSRTQSLYKRHKSAIMEMRRNLQDKTYDLLYIPVKYREVYRSCPKDNVQSKFWIAYYLWTGRCNPPQRGKVRVKYELSICVV</sequence>
<feature type="binding site" evidence="9">
    <location>
        <position position="269"/>
    </location>
    <ligand>
        <name>Mg(2+)</name>
        <dbReference type="ChEBI" id="CHEBI:18420"/>
        <label>2</label>
    </ligand>
</feature>
<keyword evidence="4" id="KW-0548">Nucleotidyltransferase</keyword>
<dbReference type="Proteomes" id="UP001058987">
    <property type="component" value="Segment"/>
</dbReference>
<evidence type="ECO:0000256" key="8">
    <source>
        <dbReference type="ARBA" id="ARBA00048744"/>
    </source>
</evidence>
<evidence type="ECO:0000313" key="11">
    <source>
        <dbReference type="EMBL" id="UHM27559.1"/>
    </source>
</evidence>
<keyword evidence="2 11" id="KW-0696">RNA-directed RNA polymerase</keyword>
<name>A0A8K1XFA5_9VIRU</name>
<evidence type="ECO:0000256" key="3">
    <source>
        <dbReference type="ARBA" id="ARBA00022679"/>
    </source>
</evidence>
<keyword evidence="6" id="KW-0693">Viral RNA replication</keyword>
<evidence type="ECO:0000313" key="12">
    <source>
        <dbReference type="Proteomes" id="UP001058987"/>
    </source>
</evidence>
<feature type="binding site" evidence="9">
    <location>
        <position position="346"/>
    </location>
    <ligand>
        <name>Mg(2+)</name>
        <dbReference type="ChEBI" id="CHEBI:18420"/>
        <label>2</label>
    </ligand>
</feature>
<dbReference type="EMBL" id="MZ209931">
    <property type="protein sequence ID" value="UHM27559.1"/>
    <property type="molecule type" value="Genomic_RNA"/>
</dbReference>
<dbReference type="GO" id="GO:0046872">
    <property type="term" value="F:metal ion binding"/>
    <property type="evidence" value="ECO:0007669"/>
    <property type="project" value="UniProtKB-KW"/>
</dbReference>
<protein>
    <recommendedName>
        <fullName evidence="1">RNA-directed RNA polymerase</fullName>
        <ecNumber evidence="1">2.7.7.48</ecNumber>
    </recommendedName>
    <alternativeName>
        <fullName evidence="7">RNA replicase beta chain</fullName>
    </alternativeName>
</protein>
<evidence type="ECO:0000256" key="7">
    <source>
        <dbReference type="ARBA" id="ARBA00030248"/>
    </source>
</evidence>
<gene>
    <name evidence="11" type="ORF">SaLV4_gp3</name>
</gene>